<keyword evidence="4 10" id="KW-0169">Cobalamin biosynthesis</keyword>
<keyword evidence="1 10" id="KW-0171">Cobalt transport</keyword>
<evidence type="ECO:0000256" key="10">
    <source>
        <dbReference type="HAMAP-Rule" id="MF_00330"/>
    </source>
</evidence>
<evidence type="ECO:0000256" key="8">
    <source>
        <dbReference type="ARBA" id="ARBA00023136"/>
    </source>
</evidence>
<dbReference type="GO" id="GO:0005886">
    <property type="term" value="C:plasma membrane"/>
    <property type="evidence" value="ECO:0007669"/>
    <property type="project" value="UniProtKB-SubCell"/>
</dbReference>
<protein>
    <recommendedName>
        <fullName evidence="10">Cobalt transport protein CbiN</fullName>
    </recommendedName>
    <alternativeName>
        <fullName evidence="10">Energy-coupling factor transporter probable substrate-capture protein CbiN</fullName>
        <shortName evidence="10">ECF transporter S component CbiN</shortName>
    </alternativeName>
</protein>
<evidence type="ECO:0000256" key="4">
    <source>
        <dbReference type="ARBA" id="ARBA00022573"/>
    </source>
</evidence>
<sequence>MKRKNLILILVCVLLIIAPFIVAKNGEFNGADSMAEDLITEINSDYEPWAESLWVPPSGEVESFLFAFQAAAGAGFIGYYVGKKKYDKGNKPVCQK</sequence>
<dbReference type="PANTHER" id="PTHR38662:SF1">
    <property type="entry name" value="COBALT TRANSPORT PROTEIN CBIN"/>
    <property type="match status" value="1"/>
</dbReference>
<dbReference type="AlphaFoldDB" id="A0A1I0XY46"/>
<dbReference type="OrthoDB" id="1551318at2"/>
<dbReference type="HAMAP" id="MF_00330">
    <property type="entry name" value="CbiN"/>
    <property type="match status" value="1"/>
</dbReference>
<comment type="pathway">
    <text evidence="10">Cofactor biosynthesis; adenosylcobalamin biosynthesis.</text>
</comment>
<reference evidence="11 12" key="1">
    <citation type="submission" date="2016-10" db="EMBL/GenBank/DDBJ databases">
        <authorList>
            <person name="de Groot N.N."/>
        </authorList>
    </citation>
    <scope>NUCLEOTIDE SEQUENCE [LARGE SCALE GENOMIC DNA]</scope>
    <source>
        <strain evidence="11 12">DSM 12271</strain>
    </source>
</reference>
<evidence type="ECO:0000313" key="12">
    <source>
        <dbReference type="Proteomes" id="UP000198619"/>
    </source>
</evidence>
<accession>A0A1I0XY46</accession>
<comment type="subcellular location">
    <subcellularLocation>
        <location evidence="10">Cell membrane</location>
        <topology evidence="10">Multi-pass membrane protein</topology>
    </subcellularLocation>
</comment>
<name>A0A1I0XY46_9CLOT</name>
<keyword evidence="12" id="KW-1185">Reference proteome</keyword>
<keyword evidence="7 10" id="KW-0406">Ion transport</keyword>
<evidence type="ECO:0000256" key="7">
    <source>
        <dbReference type="ARBA" id="ARBA00023065"/>
    </source>
</evidence>
<keyword evidence="3 10" id="KW-1003">Cell membrane</keyword>
<comment type="function">
    <text evidence="10">Part of the energy-coupling factor (ECF) transporter complex CbiMNOQ involved in cobalt import.</text>
</comment>
<evidence type="ECO:0000313" key="11">
    <source>
        <dbReference type="EMBL" id="SFB05945.1"/>
    </source>
</evidence>
<dbReference type="PANTHER" id="PTHR38662">
    <property type="entry name" value="COBALT TRANSPORT PROTEIN CBIN"/>
    <property type="match status" value="1"/>
</dbReference>
<dbReference type="InterPro" id="IPR003705">
    <property type="entry name" value="CbiN"/>
</dbReference>
<evidence type="ECO:0000256" key="2">
    <source>
        <dbReference type="ARBA" id="ARBA00022448"/>
    </source>
</evidence>
<dbReference type="NCBIfam" id="NF002780">
    <property type="entry name" value="PRK02898.1"/>
    <property type="match status" value="1"/>
</dbReference>
<evidence type="ECO:0000256" key="6">
    <source>
        <dbReference type="ARBA" id="ARBA00022989"/>
    </source>
</evidence>
<proteinExistence type="inferred from homology"/>
<dbReference type="RefSeq" id="WP_090040486.1">
    <property type="nucleotide sequence ID" value="NZ_FOKI01000010.1"/>
</dbReference>
<evidence type="ECO:0000256" key="5">
    <source>
        <dbReference type="ARBA" id="ARBA00022692"/>
    </source>
</evidence>
<keyword evidence="8 10" id="KW-0472">Membrane</keyword>
<keyword evidence="5 10" id="KW-0812">Transmembrane</keyword>
<comment type="caution">
    <text evidence="10">Lacks conserved residue(s) required for the propagation of feature annotation.</text>
</comment>
<dbReference type="EMBL" id="FOKI01000010">
    <property type="protein sequence ID" value="SFB05945.1"/>
    <property type="molecule type" value="Genomic_DNA"/>
</dbReference>
<comment type="similarity">
    <text evidence="10">Belongs to the CbiN family.</text>
</comment>
<evidence type="ECO:0000256" key="3">
    <source>
        <dbReference type="ARBA" id="ARBA00022475"/>
    </source>
</evidence>
<dbReference type="Proteomes" id="UP000198619">
    <property type="component" value="Unassembled WGS sequence"/>
</dbReference>
<comment type="subunit">
    <text evidence="10">Forms an energy-coupling factor (ECF) transporter complex composed of an ATP-binding protein (A component, CbiO), a transmembrane protein (T component, CbiQ) and 2 possible substrate-capture proteins (S components, CbiM and CbiN) of unknown stoichimetry.</text>
</comment>
<feature type="transmembrane region" description="Helical" evidence="10">
    <location>
        <begin position="63"/>
        <end position="82"/>
    </location>
</feature>
<keyword evidence="2 10" id="KW-0813">Transport</keyword>
<keyword evidence="9 10" id="KW-0170">Cobalt</keyword>
<dbReference type="GO" id="GO:0015087">
    <property type="term" value="F:cobalt ion transmembrane transporter activity"/>
    <property type="evidence" value="ECO:0007669"/>
    <property type="project" value="UniProtKB-UniRule"/>
</dbReference>
<organism evidence="11 12">
    <name type="scientific">Clostridium frigidicarnis</name>
    <dbReference type="NCBI Taxonomy" id="84698"/>
    <lineage>
        <taxon>Bacteria</taxon>
        <taxon>Bacillati</taxon>
        <taxon>Bacillota</taxon>
        <taxon>Clostridia</taxon>
        <taxon>Eubacteriales</taxon>
        <taxon>Clostridiaceae</taxon>
        <taxon>Clostridium</taxon>
    </lineage>
</organism>
<evidence type="ECO:0000256" key="1">
    <source>
        <dbReference type="ARBA" id="ARBA00022426"/>
    </source>
</evidence>
<dbReference type="Pfam" id="PF02553">
    <property type="entry name" value="CbiN"/>
    <property type="match status" value="1"/>
</dbReference>
<dbReference type="UniPathway" id="UPA00148"/>
<dbReference type="GO" id="GO:0009236">
    <property type="term" value="P:cobalamin biosynthetic process"/>
    <property type="evidence" value="ECO:0007669"/>
    <property type="project" value="UniProtKB-UniRule"/>
</dbReference>
<gene>
    <name evidence="10" type="primary">cbiN</name>
    <name evidence="11" type="ORF">SAMN04488528_101076</name>
</gene>
<dbReference type="STRING" id="84698.SAMN04488528_101076"/>
<keyword evidence="6 10" id="KW-1133">Transmembrane helix</keyword>
<evidence type="ECO:0000256" key="9">
    <source>
        <dbReference type="ARBA" id="ARBA00023285"/>
    </source>
</evidence>